<gene>
    <name evidence="1" type="ORF">CIW82_08380</name>
</gene>
<protein>
    <recommendedName>
        <fullName evidence="3">Helix-turn-helix domain-containing protein</fullName>
    </recommendedName>
</protein>
<reference evidence="1 2" key="1">
    <citation type="submission" date="2017-08" db="EMBL/GenBank/DDBJ databases">
        <title>Complete Genome Sequence of Acetobacter tropicalis Oregon-R-modENCODE STRAIN BDGP1, an acetic acid bacterium isolated from Drosophila melanogaster gut.</title>
        <authorList>
            <person name="Wan K.H."/>
            <person name="Yu C."/>
            <person name="Park S."/>
            <person name="Hammonds A.S."/>
            <person name="Booth B.W."/>
            <person name="Celniker S.E."/>
        </authorList>
    </citation>
    <scope>NUCLEOTIDE SEQUENCE [LARGE SCALE GENOMIC DNA]</scope>
    <source>
        <strain evidence="1 2">BDGP1</strain>
    </source>
</reference>
<dbReference type="AlphaFoldDB" id="A0A291PGU4"/>
<dbReference type="KEGG" id="ato:CIW82_08380"/>
<name>A0A291PGU4_9PROT</name>
<accession>A0A291PGU4</accession>
<evidence type="ECO:0000313" key="2">
    <source>
        <dbReference type="Proteomes" id="UP000220394"/>
    </source>
</evidence>
<dbReference type="EMBL" id="CP022699">
    <property type="protein sequence ID" value="ATJ90700.1"/>
    <property type="molecule type" value="Genomic_DNA"/>
</dbReference>
<organism evidence="1 2">
    <name type="scientific">Acetobacter tropicalis</name>
    <dbReference type="NCBI Taxonomy" id="104102"/>
    <lineage>
        <taxon>Bacteria</taxon>
        <taxon>Pseudomonadati</taxon>
        <taxon>Pseudomonadota</taxon>
        <taxon>Alphaproteobacteria</taxon>
        <taxon>Acetobacterales</taxon>
        <taxon>Acetobacteraceae</taxon>
        <taxon>Acetobacter</taxon>
    </lineage>
</organism>
<evidence type="ECO:0000313" key="1">
    <source>
        <dbReference type="EMBL" id="ATJ90700.1"/>
    </source>
</evidence>
<dbReference type="Proteomes" id="UP000220394">
    <property type="component" value="Chromosome"/>
</dbReference>
<evidence type="ECO:0008006" key="3">
    <source>
        <dbReference type="Google" id="ProtNLM"/>
    </source>
</evidence>
<proteinExistence type="predicted"/>
<sequence>MGMEPLWTIRELAQYLQYQESTVRRLACSEPERLPPRVQSLGRPRWDPETVRRWVLAPPETRKRRVGRPRGN</sequence>